<comment type="pathway">
    <text evidence="2">Polyol metabolism; (R,R)-butane-2,3-diol biosynthesis; (R,R)-butane-2,3-diol from pyruvate: step 2/3.</text>
</comment>
<evidence type="ECO:0000256" key="8">
    <source>
        <dbReference type="ARBA" id="ARBA00023239"/>
    </source>
</evidence>
<dbReference type="AlphaFoldDB" id="S7ZN78"/>
<dbReference type="OrthoDB" id="509395at2759"/>
<evidence type="ECO:0000256" key="6">
    <source>
        <dbReference type="ARBA" id="ARBA00022793"/>
    </source>
</evidence>
<comment type="similarity">
    <text evidence="3">Belongs to the alpha-acetolactate decarboxylase family.</text>
</comment>
<dbReference type="PhylomeDB" id="S7ZN78"/>
<dbReference type="STRING" id="933388.S7ZN78"/>
<gene>
    <name evidence="9" type="ORF">PDE_06742</name>
</gene>
<evidence type="ECO:0000256" key="4">
    <source>
        <dbReference type="ARBA" id="ARBA00013204"/>
    </source>
</evidence>
<keyword evidence="10" id="KW-1185">Reference proteome</keyword>
<dbReference type="SUPFAM" id="SSF117856">
    <property type="entry name" value="AF0104/ALDC/Ptd012-like"/>
    <property type="match status" value="1"/>
</dbReference>
<dbReference type="UniPathway" id="UPA00626">
    <property type="reaction ID" value="UER00678"/>
</dbReference>
<dbReference type="HOGENOM" id="CLU_072561_0_0_1"/>
<dbReference type="GO" id="GO:0047605">
    <property type="term" value="F:acetolactate decarboxylase activity"/>
    <property type="evidence" value="ECO:0007669"/>
    <property type="project" value="UniProtKB-EC"/>
</dbReference>
<dbReference type="PANTHER" id="PTHR35524">
    <property type="entry name" value="ALPHA-ACETOLACTATE DECARBOXYLASE"/>
    <property type="match status" value="1"/>
</dbReference>
<dbReference type="eggNOG" id="ENOG502S81V">
    <property type="taxonomic scope" value="Eukaryota"/>
</dbReference>
<name>S7ZN78_PENO1</name>
<keyword evidence="6" id="KW-0210">Decarboxylase</keyword>
<reference evidence="9 10" key="1">
    <citation type="journal article" date="2013" name="PLoS ONE">
        <title>Genomic and secretomic analyses reveal unique features of the lignocellulolytic enzyme system of Penicillium decumbens.</title>
        <authorList>
            <person name="Liu G."/>
            <person name="Zhang L."/>
            <person name="Wei X."/>
            <person name="Zou G."/>
            <person name="Qin Y."/>
            <person name="Ma L."/>
            <person name="Li J."/>
            <person name="Zheng H."/>
            <person name="Wang S."/>
            <person name="Wang C."/>
            <person name="Xun L."/>
            <person name="Zhao G.-P."/>
            <person name="Zhou Z."/>
            <person name="Qu Y."/>
        </authorList>
    </citation>
    <scope>NUCLEOTIDE SEQUENCE [LARGE SCALE GENOMIC DNA]</scope>
    <source>
        <strain evidence="10">114-2 / CGMCC 5302</strain>
    </source>
</reference>
<dbReference type="EC" id="4.1.1.5" evidence="4"/>
<dbReference type="PIRSF" id="PIRSF001332">
    <property type="entry name" value="Acetolac_decarb"/>
    <property type="match status" value="1"/>
</dbReference>
<evidence type="ECO:0000313" key="9">
    <source>
        <dbReference type="EMBL" id="EPS31784.1"/>
    </source>
</evidence>
<sequence length="239" mass="26653">MAAPNQLYQYSLISCLAQGICGDGVPISRILTHGDHGLGTLASLDGEVIVINGQAFQYTSDGSTQVLTNSEITAFLMVTFFKPTRSVQLKTLTNHSLMHEMSTLFPSMSNHFWAIKIDAHFENIEYRVVPRQNYRGEVLAEVAKRQRRGSFTQRRGTIFGFYSPCFTSAFSVVGLHLHFIAEDTKVGGHVLGFTAQDVSLQGAVVKEYRVQLPETEEFQSQLLVEPDRDMIRAAEGPYE</sequence>
<evidence type="ECO:0000313" key="10">
    <source>
        <dbReference type="Proteomes" id="UP000019376"/>
    </source>
</evidence>
<dbReference type="GO" id="GO:0045151">
    <property type="term" value="P:acetoin biosynthetic process"/>
    <property type="evidence" value="ECO:0007669"/>
    <property type="project" value="UniProtKB-KW"/>
</dbReference>
<proteinExistence type="inferred from homology"/>
<evidence type="ECO:0000256" key="3">
    <source>
        <dbReference type="ARBA" id="ARBA00007106"/>
    </source>
</evidence>
<protein>
    <recommendedName>
        <fullName evidence="5">Alpha-acetolactate decarboxylase</fullName>
        <ecNumber evidence="4">4.1.1.5</ecNumber>
    </recommendedName>
</protein>
<organism evidence="9 10">
    <name type="scientific">Penicillium oxalicum (strain 114-2 / CGMCC 5302)</name>
    <name type="common">Penicillium decumbens</name>
    <dbReference type="NCBI Taxonomy" id="933388"/>
    <lineage>
        <taxon>Eukaryota</taxon>
        <taxon>Fungi</taxon>
        <taxon>Dikarya</taxon>
        <taxon>Ascomycota</taxon>
        <taxon>Pezizomycotina</taxon>
        <taxon>Eurotiomycetes</taxon>
        <taxon>Eurotiomycetidae</taxon>
        <taxon>Eurotiales</taxon>
        <taxon>Aspergillaceae</taxon>
        <taxon>Penicillium</taxon>
    </lineage>
</organism>
<comment type="catalytic activity">
    <reaction evidence="1">
        <text>(2S)-2-acetolactate + H(+) = (R)-acetoin + CO2</text>
        <dbReference type="Rhea" id="RHEA:21580"/>
        <dbReference type="ChEBI" id="CHEBI:15378"/>
        <dbReference type="ChEBI" id="CHEBI:15686"/>
        <dbReference type="ChEBI" id="CHEBI:16526"/>
        <dbReference type="ChEBI" id="CHEBI:58476"/>
        <dbReference type="EC" id="4.1.1.5"/>
    </reaction>
</comment>
<keyword evidence="8" id="KW-0456">Lyase</keyword>
<evidence type="ECO:0000256" key="1">
    <source>
        <dbReference type="ARBA" id="ARBA00001784"/>
    </source>
</evidence>
<evidence type="ECO:0000256" key="5">
    <source>
        <dbReference type="ARBA" id="ARBA00020164"/>
    </source>
</evidence>
<evidence type="ECO:0000256" key="7">
    <source>
        <dbReference type="ARBA" id="ARBA00023061"/>
    </source>
</evidence>
<dbReference type="EMBL" id="KB644414">
    <property type="protein sequence ID" value="EPS31784.1"/>
    <property type="molecule type" value="Genomic_DNA"/>
</dbReference>
<dbReference type="Pfam" id="PF03306">
    <property type="entry name" value="AAL_decarboxy"/>
    <property type="match status" value="1"/>
</dbReference>
<evidence type="ECO:0000256" key="2">
    <source>
        <dbReference type="ARBA" id="ARBA00005170"/>
    </source>
</evidence>
<dbReference type="CDD" id="cd17299">
    <property type="entry name" value="acetolactate_decarboxylase"/>
    <property type="match status" value="1"/>
</dbReference>
<dbReference type="Proteomes" id="UP000019376">
    <property type="component" value="Unassembled WGS sequence"/>
</dbReference>
<dbReference type="Gene3D" id="3.30.1330.80">
    <property type="entry name" value="Hypothetical protein, similar to alpha- acetolactate decarboxylase, domain 2"/>
    <property type="match status" value="2"/>
</dbReference>
<dbReference type="InterPro" id="IPR005128">
    <property type="entry name" value="Acetolactate_a_deCO2ase"/>
</dbReference>
<dbReference type="NCBIfam" id="TIGR01252">
    <property type="entry name" value="acetolac_decarb"/>
    <property type="match status" value="1"/>
</dbReference>
<dbReference type="PANTHER" id="PTHR35524:SF1">
    <property type="entry name" value="ALPHA-ACETOLACTATE DECARBOXYLASE"/>
    <property type="match status" value="1"/>
</dbReference>
<keyword evidence="7" id="KW-0005">Acetoin biosynthesis</keyword>
<accession>S7ZN78</accession>